<dbReference type="Pfam" id="PF07992">
    <property type="entry name" value="Pyr_redox_2"/>
    <property type="match status" value="1"/>
</dbReference>
<accession>A0ABW2C607</accession>
<dbReference type="PANTHER" id="PTHR43557">
    <property type="entry name" value="APOPTOSIS-INDUCING FACTOR 1"/>
    <property type="match status" value="1"/>
</dbReference>
<keyword evidence="4" id="KW-0560">Oxidoreductase</keyword>
<dbReference type="EMBL" id="JBHSXX010000001">
    <property type="protein sequence ID" value="MFC6869943.1"/>
    <property type="molecule type" value="Genomic_DNA"/>
</dbReference>
<dbReference type="SUPFAM" id="SSF51905">
    <property type="entry name" value="FAD/NAD(P)-binding domain"/>
    <property type="match status" value="1"/>
</dbReference>
<dbReference type="PANTHER" id="PTHR43557:SF2">
    <property type="entry name" value="RIESKE DOMAIN-CONTAINING PROTEIN-RELATED"/>
    <property type="match status" value="1"/>
</dbReference>
<dbReference type="PRINTS" id="PR00368">
    <property type="entry name" value="FADPNR"/>
</dbReference>
<dbReference type="InterPro" id="IPR028202">
    <property type="entry name" value="Reductase_C"/>
</dbReference>
<evidence type="ECO:0000313" key="8">
    <source>
        <dbReference type="Proteomes" id="UP001596337"/>
    </source>
</evidence>
<keyword evidence="3" id="KW-0274">FAD</keyword>
<comment type="cofactor">
    <cofactor evidence="1">
        <name>FAD</name>
        <dbReference type="ChEBI" id="CHEBI:57692"/>
    </cofactor>
</comment>
<evidence type="ECO:0000259" key="6">
    <source>
        <dbReference type="Pfam" id="PF14759"/>
    </source>
</evidence>
<feature type="domain" description="FAD/NAD(P)-binding" evidence="5">
    <location>
        <begin position="7"/>
        <end position="303"/>
    </location>
</feature>
<name>A0ABW2C607_9PSEU</name>
<keyword evidence="2" id="KW-0285">Flavoprotein</keyword>
<evidence type="ECO:0000256" key="1">
    <source>
        <dbReference type="ARBA" id="ARBA00001974"/>
    </source>
</evidence>
<evidence type="ECO:0000256" key="3">
    <source>
        <dbReference type="ARBA" id="ARBA00022827"/>
    </source>
</evidence>
<dbReference type="InterPro" id="IPR036188">
    <property type="entry name" value="FAD/NAD-bd_sf"/>
</dbReference>
<evidence type="ECO:0000256" key="4">
    <source>
        <dbReference type="ARBA" id="ARBA00023002"/>
    </source>
</evidence>
<dbReference type="Proteomes" id="UP001596337">
    <property type="component" value="Unassembled WGS sequence"/>
</dbReference>
<proteinExistence type="predicted"/>
<protein>
    <submittedName>
        <fullName evidence="7">NAD(P)/FAD-dependent oxidoreductase</fullName>
    </submittedName>
</protein>
<dbReference type="RefSeq" id="WP_345392943.1">
    <property type="nucleotide sequence ID" value="NZ_BAABLA010000014.1"/>
</dbReference>
<dbReference type="Gene3D" id="3.30.390.30">
    <property type="match status" value="1"/>
</dbReference>
<organism evidence="7 8">
    <name type="scientific">Haloechinothrix salitolerans</name>
    <dbReference type="NCBI Taxonomy" id="926830"/>
    <lineage>
        <taxon>Bacteria</taxon>
        <taxon>Bacillati</taxon>
        <taxon>Actinomycetota</taxon>
        <taxon>Actinomycetes</taxon>
        <taxon>Pseudonocardiales</taxon>
        <taxon>Pseudonocardiaceae</taxon>
        <taxon>Haloechinothrix</taxon>
    </lineage>
</organism>
<keyword evidence="8" id="KW-1185">Reference proteome</keyword>
<dbReference type="Pfam" id="PF14759">
    <property type="entry name" value="Reductase_C"/>
    <property type="match status" value="1"/>
</dbReference>
<evidence type="ECO:0000256" key="2">
    <source>
        <dbReference type="ARBA" id="ARBA00022630"/>
    </source>
</evidence>
<dbReference type="InterPro" id="IPR050446">
    <property type="entry name" value="FAD-oxidoreductase/Apoptosis"/>
</dbReference>
<evidence type="ECO:0000259" key="5">
    <source>
        <dbReference type="Pfam" id="PF07992"/>
    </source>
</evidence>
<dbReference type="SUPFAM" id="SSF55424">
    <property type="entry name" value="FAD/NAD-linked reductases, dimerisation (C-terminal) domain"/>
    <property type="match status" value="1"/>
</dbReference>
<evidence type="ECO:0000313" key="7">
    <source>
        <dbReference type="EMBL" id="MFC6869943.1"/>
    </source>
</evidence>
<feature type="domain" description="Reductase C-terminal" evidence="6">
    <location>
        <begin position="323"/>
        <end position="409"/>
    </location>
</feature>
<comment type="caution">
    <text evidence="7">The sequence shown here is derived from an EMBL/GenBank/DDBJ whole genome shotgun (WGS) entry which is preliminary data.</text>
</comment>
<dbReference type="InterPro" id="IPR023753">
    <property type="entry name" value="FAD/NAD-binding_dom"/>
</dbReference>
<dbReference type="Gene3D" id="3.50.50.60">
    <property type="entry name" value="FAD/NAD(P)-binding domain"/>
    <property type="match status" value="2"/>
</dbReference>
<gene>
    <name evidence="7" type="ORF">ACFQGD_22630</name>
</gene>
<dbReference type="PRINTS" id="PR00411">
    <property type="entry name" value="PNDRDTASEI"/>
</dbReference>
<reference evidence="8" key="1">
    <citation type="journal article" date="2019" name="Int. J. Syst. Evol. Microbiol.">
        <title>The Global Catalogue of Microorganisms (GCM) 10K type strain sequencing project: providing services to taxonomists for standard genome sequencing and annotation.</title>
        <authorList>
            <consortium name="The Broad Institute Genomics Platform"/>
            <consortium name="The Broad Institute Genome Sequencing Center for Infectious Disease"/>
            <person name="Wu L."/>
            <person name="Ma J."/>
        </authorList>
    </citation>
    <scope>NUCLEOTIDE SEQUENCE [LARGE SCALE GENOMIC DNA]</scope>
    <source>
        <strain evidence="8">KCTC 32255</strain>
    </source>
</reference>
<dbReference type="InterPro" id="IPR016156">
    <property type="entry name" value="FAD/NAD-linked_Rdtase_dimer_sf"/>
</dbReference>
<sequence length="414" mass="44283">MTTDRTFVIVGAGLAGAKAAQTLREEGFPGRVVLIGAEAERPYERPPLSKDYLLGKADKSSIFVHDHGWYQQNSVEMMLGRLVTRLDRSTHEVELDEGERIGYSKLLLATGASPRTLSIPGASLDGVFYLRRVEDSERLAETLRGGGRVVVVGAGWIGLETAAAAREYGCEVTVIEPQPAPLMAALGPEMGGFFADVHRKHGVDLRLGQSVTELRGDAGGVTTVNTDDGTATRADAVIVGVGVRPNTELAKHAGLAVDNGILVDASLRTDDPDVYAAGDVANAAHPHYEQRVRVEHWANALHGGPAAAKAMLGQPVSHGRIPYFFTDQYDVGMEFTGWFPPGGYDDVIVRGDTADGAFHAFWLRSDRVVAGMHINRWDDGIQPAQQLIIGGTVMDPALLADPTVSLTELAASTL</sequence>